<evidence type="ECO:0000313" key="1">
    <source>
        <dbReference type="EMBL" id="KIJ98989.1"/>
    </source>
</evidence>
<evidence type="ECO:0000313" key="2">
    <source>
        <dbReference type="Proteomes" id="UP000054477"/>
    </source>
</evidence>
<feature type="non-terminal residue" evidence="1">
    <location>
        <position position="1"/>
    </location>
</feature>
<reference evidence="1 2" key="1">
    <citation type="submission" date="2014-04" db="EMBL/GenBank/DDBJ databases">
        <authorList>
            <consortium name="DOE Joint Genome Institute"/>
            <person name="Kuo A."/>
            <person name="Kohler A."/>
            <person name="Nagy L.G."/>
            <person name="Floudas D."/>
            <person name="Copeland A."/>
            <person name="Barry K.W."/>
            <person name="Cichocki N."/>
            <person name="Veneault-Fourrey C."/>
            <person name="LaButti K."/>
            <person name="Lindquist E.A."/>
            <person name="Lipzen A."/>
            <person name="Lundell T."/>
            <person name="Morin E."/>
            <person name="Murat C."/>
            <person name="Sun H."/>
            <person name="Tunlid A."/>
            <person name="Henrissat B."/>
            <person name="Grigoriev I.V."/>
            <person name="Hibbett D.S."/>
            <person name="Martin F."/>
            <person name="Nordberg H.P."/>
            <person name="Cantor M.N."/>
            <person name="Hua S.X."/>
        </authorList>
    </citation>
    <scope>NUCLEOTIDE SEQUENCE [LARGE SCALE GENOMIC DNA]</scope>
    <source>
        <strain evidence="1 2">LaAM-08-1</strain>
    </source>
</reference>
<protein>
    <submittedName>
        <fullName evidence="1">Uncharacterized protein</fullName>
    </submittedName>
</protein>
<dbReference type="AlphaFoldDB" id="A0A0C9WND4"/>
<reference evidence="2" key="2">
    <citation type="submission" date="2015-01" db="EMBL/GenBank/DDBJ databases">
        <title>Evolutionary Origins and Diversification of the Mycorrhizal Mutualists.</title>
        <authorList>
            <consortium name="DOE Joint Genome Institute"/>
            <consortium name="Mycorrhizal Genomics Consortium"/>
            <person name="Kohler A."/>
            <person name="Kuo A."/>
            <person name="Nagy L.G."/>
            <person name="Floudas D."/>
            <person name="Copeland A."/>
            <person name="Barry K.W."/>
            <person name="Cichocki N."/>
            <person name="Veneault-Fourrey C."/>
            <person name="LaButti K."/>
            <person name="Lindquist E.A."/>
            <person name="Lipzen A."/>
            <person name="Lundell T."/>
            <person name="Morin E."/>
            <person name="Murat C."/>
            <person name="Riley R."/>
            <person name="Ohm R."/>
            <person name="Sun H."/>
            <person name="Tunlid A."/>
            <person name="Henrissat B."/>
            <person name="Grigoriev I.V."/>
            <person name="Hibbett D.S."/>
            <person name="Martin F."/>
        </authorList>
    </citation>
    <scope>NUCLEOTIDE SEQUENCE [LARGE SCALE GENOMIC DNA]</scope>
    <source>
        <strain evidence="2">LaAM-08-1</strain>
    </source>
</reference>
<dbReference type="HOGENOM" id="CLU_156030_1_0_1"/>
<feature type="non-terminal residue" evidence="1">
    <location>
        <position position="69"/>
    </location>
</feature>
<sequence length="69" mass="7975">VPYTVENHHALIALCCAKHACPMNEILDDDYRTEVDMLRPGTVVPHPTTIQRDLINIYVHMSTFVMNYF</sequence>
<proteinExistence type="predicted"/>
<dbReference type="Proteomes" id="UP000054477">
    <property type="component" value="Unassembled WGS sequence"/>
</dbReference>
<name>A0A0C9WND4_9AGAR</name>
<accession>A0A0C9WND4</accession>
<dbReference type="OrthoDB" id="2794314at2759"/>
<dbReference type="EMBL" id="KN838656">
    <property type="protein sequence ID" value="KIJ98989.1"/>
    <property type="molecule type" value="Genomic_DNA"/>
</dbReference>
<gene>
    <name evidence="1" type="ORF">K443DRAFT_59450</name>
</gene>
<keyword evidence="2" id="KW-1185">Reference proteome</keyword>
<organism evidence="1 2">
    <name type="scientific">Laccaria amethystina LaAM-08-1</name>
    <dbReference type="NCBI Taxonomy" id="1095629"/>
    <lineage>
        <taxon>Eukaryota</taxon>
        <taxon>Fungi</taxon>
        <taxon>Dikarya</taxon>
        <taxon>Basidiomycota</taxon>
        <taxon>Agaricomycotina</taxon>
        <taxon>Agaricomycetes</taxon>
        <taxon>Agaricomycetidae</taxon>
        <taxon>Agaricales</taxon>
        <taxon>Agaricineae</taxon>
        <taxon>Hydnangiaceae</taxon>
        <taxon>Laccaria</taxon>
    </lineage>
</organism>